<name>A0A9P0F8D2_BRAAE</name>
<reference evidence="2" key="1">
    <citation type="submission" date="2021-12" db="EMBL/GenBank/DDBJ databases">
        <authorList>
            <person name="King R."/>
        </authorList>
    </citation>
    <scope>NUCLEOTIDE SEQUENCE</scope>
</reference>
<dbReference type="AlphaFoldDB" id="A0A9P0F8D2"/>
<feature type="region of interest" description="Disordered" evidence="1">
    <location>
        <begin position="19"/>
        <end position="122"/>
    </location>
</feature>
<protein>
    <submittedName>
        <fullName evidence="2">Uncharacterized protein</fullName>
    </submittedName>
</protein>
<sequence>MMVGTLMRYSFIMRDDKNSSLSDTMKMGPFANANPDTRKTSKPSDEEPELIIPFNRLLKISPDLTSNKENEENQPTNGQKVATEESRTAVDENRNGKSCKECKEQQQKEGGNGKTSTTDSRSSALTMFSTNDDFIMVDLKTPFTSTNANTELGKFYRECQTAPPLMEFAELPPLAELDVTKQLETFESDLNEYDNIVQSLCQSPNNN</sequence>
<dbReference type="Proteomes" id="UP001154078">
    <property type="component" value="Chromosome 1"/>
</dbReference>
<dbReference type="OrthoDB" id="70161at2759"/>
<accession>A0A9P0F8D2</accession>
<gene>
    <name evidence="2" type="ORF">MELIAE_LOCUS217</name>
</gene>
<dbReference type="EMBL" id="OV121132">
    <property type="protein sequence ID" value="CAH0545946.1"/>
    <property type="molecule type" value="Genomic_DNA"/>
</dbReference>
<proteinExistence type="predicted"/>
<organism evidence="2 3">
    <name type="scientific">Brassicogethes aeneus</name>
    <name type="common">Rape pollen beetle</name>
    <name type="synonym">Meligethes aeneus</name>
    <dbReference type="NCBI Taxonomy" id="1431903"/>
    <lineage>
        <taxon>Eukaryota</taxon>
        <taxon>Metazoa</taxon>
        <taxon>Ecdysozoa</taxon>
        <taxon>Arthropoda</taxon>
        <taxon>Hexapoda</taxon>
        <taxon>Insecta</taxon>
        <taxon>Pterygota</taxon>
        <taxon>Neoptera</taxon>
        <taxon>Endopterygota</taxon>
        <taxon>Coleoptera</taxon>
        <taxon>Polyphaga</taxon>
        <taxon>Cucujiformia</taxon>
        <taxon>Nitidulidae</taxon>
        <taxon>Meligethinae</taxon>
        <taxon>Brassicogethes</taxon>
    </lineage>
</organism>
<evidence type="ECO:0000313" key="3">
    <source>
        <dbReference type="Proteomes" id="UP001154078"/>
    </source>
</evidence>
<feature type="compositionally biased region" description="Basic and acidic residues" evidence="1">
    <location>
        <begin position="82"/>
        <end position="107"/>
    </location>
</feature>
<evidence type="ECO:0000313" key="2">
    <source>
        <dbReference type="EMBL" id="CAH0545946.1"/>
    </source>
</evidence>
<feature type="compositionally biased region" description="Basic and acidic residues" evidence="1">
    <location>
        <begin position="36"/>
        <end position="45"/>
    </location>
</feature>
<evidence type="ECO:0000256" key="1">
    <source>
        <dbReference type="SAM" id="MobiDB-lite"/>
    </source>
</evidence>
<keyword evidence="3" id="KW-1185">Reference proteome</keyword>